<dbReference type="GO" id="GO:0004190">
    <property type="term" value="F:aspartic-type endopeptidase activity"/>
    <property type="evidence" value="ECO:0007669"/>
    <property type="project" value="InterPro"/>
</dbReference>
<protein>
    <recommendedName>
        <fullName evidence="3">Peptidase A2 domain-containing protein</fullName>
    </recommendedName>
</protein>
<dbReference type="GO" id="GO:0006508">
    <property type="term" value="P:proteolysis"/>
    <property type="evidence" value="ECO:0007669"/>
    <property type="project" value="InterPro"/>
</dbReference>
<reference evidence="1" key="1">
    <citation type="submission" date="2018-04" db="EMBL/GenBank/DDBJ databases">
        <title>Whole genome sequencing of Hypsizygus marmoreus.</title>
        <authorList>
            <person name="Choi I.-G."/>
            <person name="Min B."/>
            <person name="Kim J.-G."/>
            <person name="Kim S."/>
            <person name="Oh Y.-L."/>
            <person name="Kong W.-S."/>
            <person name="Park H."/>
            <person name="Jeong J."/>
            <person name="Song E.-S."/>
        </authorList>
    </citation>
    <scope>NUCLEOTIDE SEQUENCE [LARGE SCALE GENOMIC DNA]</scope>
    <source>
        <strain evidence="1">51987-8</strain>
    </source>
</reference>
<evidence type="ECO:0008006" key="3">
    <source>
        <dbReference type="Google" id="ProtNLM"/>
    </source>
</evidence>
<gene>
    <name evidence="1" type="ORF">Hypma_011325</name>
</gene>
<dbReference type="InParanoid" id="A0A369JH85"/>
<name>A0A369JH85_HYPMA</name>
<dbReference type="Proteomes" id="UP000076154">
    <property type="component" value="Unassembled WGS sequence"/>
</dbReference>
<dbReference type="OrthoDB" id="5596707at2759"/>
<dbReference type="EMBL" id="LUEZ02000055">
    <property type="protein sequence ID" value="RDB21238.1"/>
    <property type="molecule type" value="Genomic_DNA"/>
</dbReference>
<organism evidence="1 2">
    <name type="scientific">Hypsizygus marmoreus</name>
    <name type="common">White beech mushroom</name>
    <name type="synonym">Agaricus marmoreus</name>
    <dbReference type="NCBI Taxonomy" id="39966"/>
    <lineage>
        <taxon>Eukaryota</taxon>
        <taxon>Fungi</taxon>
        <taxon>Dikarya</taxon>
        <taxon>Basidiomycota</taxon>
        <taxon>Agaricomycotina</taxon>
        <taxon>Agaricomycetes</taxon>
        <taxon>Agaricomycetidae</taxon>
        <taxon>Agaricales</taxon>
        <taxon>Tricholomatineae</taxon>
        <taxon>Lyophyllaceae</taxon>
        <taxon>Hypsizygus</taxon>
    </lineage>
</organism>
<dbReference type="PROSITE" id="PS00141">
    <property type="entry name" value="ASP_PROTEASE"/>
    <property type="match status" value="1"/>
</dbReference>
<evidence type="ECO:0000313" key="1">
    <source>
        <dbReference type="EMBL" id="RDB21238.1"/>
    </source>
</evidence>
<dbReference type="AlphaFoldDB" id="A0A369JH85"/>
<evidence type="ECO:0000313" key="2">
    <source>
        <dbReference type="Proteomes" id="UP000076154"/>
    </source>
</evidence>
<comment type="caution">
    <text evidence="1">The sequence shown here is derived from an EMBL/GenBank/DDBJ whole genome shotgun (WGS) entry which is preliminary data.</text>
</comment>
<dbReference type="InterPro" id="IPR001969">
    <property type="entry name" value="Aspartic_peptidase_AS"/>
</dbReference>
<sequence>MLQKIGPNELPEQGAIMQLQTMVSALVSDCENLIIASDFEKLRALDLVLEDSVNVECILDSGSQIVALRKEIWEQLGAPVRSDLIMTMESANGTVTYV</sequence>
<proteinExistence type="predicted"/>
<accession>A0A369JH85</accession>
<keyword evidence="2" id="KW-1185">Reference proteome</keyword>